<name>A0A7X9RLQ2_9BIFI</name>
<gene>
    <name evidence="2" type="ORF">HF844_08740</name>
</gene>
<sequence>MARSKRSSQEHKPATDPALFTGYFRDLFESESQAAADAGDGDRQFASIYNEVRDFSTGKRQEPGEKTIELLSNMMHNVMRRNGGDNSFRLIREMYGDDSAACSLLALEFCYMLTVSGTPTKIPNPELSRLLLESHSSKELCKKLGGKIPQYLSDRQSMTEYGHIVDSVKARLTRASDTFEMQEHIWYLIRFLMSLEDWQHPKSKDNTDIHVLLHIAAKLRDIWDPMRQWGGKNLIDRMEEARRDRNQRGIIPDSSGAPVREPSGKQLRLSGNAKGNKKAHIDRWMEAMLEQLNGGLSHWRFADIIVASCDDALLADDSQNHNSDDSMTSYDAEDFKQPLSYEDDSFVEKILGNADRDKGADRSSALLTKIFEKYSVHEATERLCAAADNPEFIDAAGGMENLQDTVDNLMARLNKHEADGLGDVDFQQHTEHTAYPASQGKE</sequence>
<dbReference type="Proteomes" id="UP000588369">
    <property type="component" value="Unassembled WGS sequence"/>
</dbReference>
<reference evidence="2 3" key="1">
    <citation type="submission" date="2020-04" db="EMBL/GenBank/DDBJ databases">
        <authorList>
            <person name="Hitch T.C.A."/>
            <person name="Wylensek D."/>
            <person name="Clavel T."/>
        </authorList>
    </citation>
    <scope>NUCLEOTIDE SEQUENCE [LARGE SCALE GENOMIC DNA]</scope>
    <source>
        <strain evidence="2 3">BSM-130-P53-3C</strain>
    </source>
</reference>
<evidence type="ECO:0000313" key="2">
    <source>
        <dbReference type="EMBL" id="NME62868.1"/>
    </source>
</evidence>
<protein>
    <submittedName>
        <fullName evidence="2">Uncharacterized protein</fullName>
    </submittedName>
</protein>
<dbReference type="EMBL" id="JABAGI010000020">
    <property type="protein sequence ID" value="NME62868.1"/>
    <property type="molecule type" value="Genomic_DNA"/>
</dbReference>
<dbReference type="AlphaFoldDB" id="A0A7X9RLQ2"/>
<evidence type="ECO:0000256" key="1">
    <source>
        <dbReference type="SAM" id="MobiDB-lite"/>
    </source>
</evidence>
<dbReference type="RefSeq" id="WP_168984608.1">
    <property type="nucleotide sequence ID" value="NZ_JABAGI010000020.1"/>
</dbReference>
<evidence type="ECO:0000313" key="3">
    <source>
        <dbReference type="Proteomes" id="UP000588369"/>
    </source>
</evidence>
<feature type="region of interest" description="Disordered" evidence="1">
    <location>
        <begin position="422"/>
        <end position="442"/>
    </location>
</feature>
<accession>A0A7X9RLQ2</accession>
<comment type="caution">
    <text evidence="2">The sequence shown here is derived from an EMBL/GenBank/DDBJ whole genome shotgun (WGS) entry which is preliminary data.</text>
</comment>
<proteinExistence type="predicted"/>
<feature type="region of interest" description="Disordered" evidence="1">
    <location>
        <begin position="246"/>
        <end position="272"/>
    </location>
</feature>
<organism evidence="2 3">
    <name type="scientific">Bifidobacterium thermophilum</name>
    <dbReference type="NCBI Taxonomy" id="33905"/>
    <lineage>
        <taxon>Bacteria</taxon>
        <taxon>Bacillati</taxon>
        <taxon>Actinomycetota</taxon>
        <taxon>Actinomycetes</taxon>
        <taxon>Bifidobacteriales</taxon>
        <taxon>Bifidobacteriaceae</taxon>
        <taxon>Bifidobacterium</taxon>
    </lineage>
</organism>